<name>X1G6B3_9ZZZZ</name>
<protein>
    <submittedName>
        <fullName evidence="1">Uncharacterized protein</fullName>
    </submittedName>
</protein>
<gene>
    <name evidence="1" type="ORF">S03H2_36040</name>
</gene>
<organism evidence="1">
    <name type="scientific">marine sediment metagenome</name>
    <dbReference type="NCBI Taxonomy" id="412755"/>
    <lineage>
        <taxon>unclassified sequences</taxon>
        <taxon>metagenomes</taxon>
        <taxon>ecological metagenomes</taxon>
    </lineage>
</organism>
<comment type="caution">
    <text evidence="1">The sequence shown here is derived from an EMBL/GenBank/DDBJ whole genome shotgun (WGS) entry which is preliminary data.</text>
</comment>
<evidence type="ECO:0000313" key="1">
    <source>
        <dbReference type="EMBL" id="GAH52792.1"/>
    </source>
</evidence>
<dbReference type="EMBL" id="BARU01022091">
    <property type="protein sequence ID" value="GAH52792.1"/>
    <property type="molecule type" value="Genomic_DNA"/>
</dbReference>
<dbReference type="AlphaFoldDB" id="X1G6B3"/>
<sequence>MKAEIFHNKNKDGIEVAFSEAPEEFYDLQLGSLGFKYSKMQKLYYAPYSNVLWNAVHEALDEFLPEDKKLSVKKEISIPEIDTDIFDKVHIKNQIENKQFTFISIYLPTKGGSIEMVALHESFTSPISNLIAVSFGSSCSGSPLPLAIKSSIITFISMIFALNY</sequence>
<accession>X1G6B3</accession>
<reference evidence="1" key="1">
    <citation type="journal article" date="2014" name="Front. Microbiol.">
        <title>High frequency of phylogenetically diverse reductive dehalogenase-homologous genes in deep subseafloor sedimentary metagenomes.</title>
        <authorList>
            <person name="Kawai M."/>
            <person name="Futagami T."/>
            <person name="Toyoda A."/>
            <person name="Takaki Y."/>
            <person name="Nishi S."/>
            <person name="Hori S."/>
            <person name="Arai W."/>
            <person name="Tsubouchi T."/>
            <person name="Morono Y."/>
            <person name="Uchiyama I."/>
            <person name="Ito T."/>
            <person name="Fujiyama A."/>
            <person name="Inagaki F."/>
            <person name="Takami H."/>
        </authorList>
    </citation>
    <scope>NUCLEOTIDE SEQUENCE</scope>
    <source>
        <strain evidence="1">Expedition CK06-06</strain>
    </source>
</reference>
<proteinExistence type="predicted"/>